<gene>
    <name evidence="1" type="ORF">MNB_SV-6-604</name>
</gene>
<dbReference type="EMBL" id="FPHC01000067">
    <property type="protein sequence ID" value="SFV63343.1"/>
    <property type="molecule type" value="Genomic_DNA"/>
</dbReference>
<dbReference type="Gene3D" id="2.40.160.20">
    <property type="match status" value="1"/>
</dbReference>
<proteinExistence type="predicted"/>
<sequence>MKKLTTIFLGMALSSALYADNYSIGDKFVGIEAGAATIQGAVYTDITDPLSYDPLFEGSDVTYGLRFGAQNDEYRSTLLFDYYDNADEDQTLQMGLVTVDYYVLSQDAAAVKIKPYIGINLGYLRYESTLVDEQGFAYGGQAGVAASVSSKIDIDLAYRYSLAYNTHTMDHFGAFMFGLNYLY</sequence>
<evidence type="ECO:0000313" key="1">
    <source>
        <dbReference type="EMBL" id="SFV63343.1"/>
    </source>
</evidence>
<dbReference type="InterPro" id="IPR011250">
    <property type="entry name" value="OMP/PagP_B-barrel"/>
</dbReference>
<reference evidence="1" key="1">
    <citation type="submission" date="2016-10" db="EMBL/GenBank/DDBJ databases">
        <authorList>
            <person name="de Groot N.N."/>
        </authorList>
    </citation>
    <scope>NUCLEOTIDE SEQUENCE</scope>
</reference>
<protein>
    <submittedName>
        <fullName evidence="1">Uncharacterized protein</fullName>
    </submittedName>
</protein>
<dbReference type="AlphaFoldDB" id="A0A1W1CC97"/>
<name>A0A1W1CC97_9ZZZZ</name>
<accession>A0A1W1CC97</accession>
<organism evidence="1">
    <name type="scientific">hydrothermal vent metagenome</name>
    <dbReference type="NCBI Taxonomy" id="652676"/>
    <lineage>
        <taxon>unclassified sequences</taxon>
        <taxon>metagenomes</taxon>
        <taxon>ecological metagenomes</taxon>
    </lineage>
</organism>
<dbReference type="SUPFAM" id="SSF56925">
    <property type="entry name" value="OMPA-like"/>
    <property type="match status" value="1"/>
</dbReference>